<feature type="repeat" description="TPR" evidence="7">
    <location>
        <begin position="131"/>
        <end position="164"/>
    </location>
</feature>
<protein>
    <submittedName>
        <fullName evidence="11">Adenylate/guanylate cyclase domain-containing protein</fullName>
    </submittedName>
</protein>
<reference evidence="12" key="1">
    <citation type="journal article" date="2019" name="Int. J. Syst. Evol. Microbiol.">
        <title>The Global Catalogue of Microorganisms (GCM) 10K type strain sequencing project: providing services to taxonomists for standard genome sequencing and annotation.</title>
        <authorList>
            <consortium name="The Broad Institute Genomics Platform"/>
            <consortium name="The Broad Institute Genome Sequencing Center for Infectious Disease"/>
            <person name="Wu L."/>
            <person name="Ma J."/>
        </authorList>
    </citation>
    <scope>NUCLEOTIDE SEQUENCE [LARGE SCALE GENOMIC DNA]</scope>
    <source>
        <strain evidence="12">CCUG 61485</strain>
    </source>
</reference>
<dbReference type="Pfam" id="PF13181">
    <property type="entry name" value="TPR_8"/>
    <property type="match status" value="1"/>
</dbReference>
<dbReference type="SUPFAM" id="SSF48452">
    <property type="entry name" value="TPR-like"/>
    <property type="match status" value="1"/>
</dbReference>
<evidence type="ECO:0000259" key="10">
    <source>
        <dbReference type="PROSITE" id="PS50125"/>
    </source>
</evidence>
<feature type="transmembrane region" description="Helical" evidence="9">
    <location>
        <begin position="368"/>
        <end position="388"/>
    </location>
</feature>
<evidence type="ECO:0000256" key="5">
    <source>
        <dbReference type="ARBA" id="ARBA00023136"/>
    </source>
</evidence>
<dbReference type="InterPro" id="IPR001054">
    <property type="entry name" value="A/G_cyclase"/>
</dbReference>
<dbReference type="Pfam" id="PF13176">
    <property type="entry name" value="TPR_7"/>
    <property type="match status" value="1"/>
</dbReference>
<keyword evidence="2 9" id="KW-0812">Transmembrane</keyword>
<evidence type="ECO:0000256" key="7">
    <source>
        <dbReference type="PROSITE-ProRule" id="PRU00339"/>
    </source>
</evidence>
<proteinExistence type="inferred from homology"/>
<dbReference type="SMART" id="SM00028">
    <property type="entry name" value="TPR"/>
    <property type="match status" value="6"/>
</dbReference>
<dbReference type="PANTHER" id="PTHR11920">
    <property type="entry name" value="GUANYLYL CYCLASE"/>
    <property type="match status" value="1"/>
</dbReference>
<dbReference type="InterPro" id="IPR011990">
    <property type="entry name" value="TPR-like_helical_dom_sf"/>
</dbReference>
<comment type="similarity">
    <text evidence="8">Belongs to the adenylyl cyclase class-4/guanylyl cyclase family.</text>
</comment>
<gene>
    <name evidence="11" type="ORF">ACFQ39_03975</name>
</gene>
<organism evidence="11 12">
    <name type="scientific">Namhaeicola litoreus</name>
    <dbReference type="NCBI Taxonomy" id="1052145"/>
    <lineage>
        <taxon>Bacteria</taxon>
        <taxon>Pseudomonadati</taxon>
        <taxon>Bacteroidota</taxon>
        <taxon>Flavobacteriia</taxon>
        <taxon>Flavobacteriales</taxon>
        <taxon>Flavobacteriaceae</taxon>
        <taxon>Namhaeicola</taxon>
    </lineage>
</organism>
<keyword evidence="5 9" id="KW-0472">Membrane</keyword>
<keyword evidence="4 9" id="KW-1133">Transmembrane helix</keyword>
<evidence type="ECO:0000256" key="4">
    <source>
        <dbReference type="ARBA" id="ARBA00022989"/>
    </source>
</evidence>
<dbReference type="InterPro" id="IPR050401">
    <property type="entry name" value="Cyclic_nucleotide_synthase"/>
</dbReference>
<dbReference type="Proteomes" id="UP001597201">
    <property type="component" value="Unassembled WGS sequence"/>
</dbReference>
<name>A0ABW3Y1Z8_9FLAO</name>
<dbReference type="InterPro" id="IPR019734">
    <property type="entry name" value="TPR_rpt"/>
</dbReference>
<keyword evidence="12" id="KW-1185">Reference proteome</keyword>
<dbReference type="Gene3D" id="3.30.70.1230">
    <property type="entry name" value="Nucleotide cyclase"/>
    <property type="match status" value="1"/>
</dbReference>
<keyword evidence="3" id="KW-0547">Nucleotide-binding</keyword>
<dbReference type="SMART" id="SM00044">
    <property type="entry name" value="CYCc"/>
    <property type="match status" value="1"/>
</dbReference>
<keyword evidence="7" id="KW-0802">TPR repeat</keyword>
<dbReference type="PROSITE" id="PS50125">
    <property type="entry name" value="GUANYLATE_CYCLASE_2"/>
    <property type="match status" value="1"/>
</dbReference>
<dbReference type="Gene3D" id="1.25.40.10">
    <property type="entry name" value="Tetratricopeptide repeat domain"/>
    <property type="match status" value="2"/>
</dbReference>
<comment type="caution">
    <text evidence="11">The sequence shown here is derived from an EMBL/GenBank/DDBJ whole genome shotgun (WGS) entry which is preliminary data.</text>
</comment>
<evidence type="ECO:0000256" key="2">
    <source>
        <dbReference type="ARBA" id="ARBA00022692"/>
    </source>
</evidence>
<dbReference type="SUPFAM" id="SSF55073">
    <property type="entry name" value="Nucleotide cyclase"/>
    <property type="match status" value="1"/>
</dbReference>
<keyword evidence="6 8" id="KW-0456">Lyase</keyword>
<dbReference type="PROSITE" id="PS00452">
    <property type="entry name" value="GUANYLATE_CYCLASE_1"/>
    <property type="match status" value="1"/>
</dbReference>
<dbReference type="PROSITE" id="PS50005">
    <property type="entry name" value="TPR"/>
    <property type="match status" value="1"/>
</dbReference>
<dbReference type="EMBL" id="JBHTMY010000002">
    <property type="protein sequence ID" value="MFD1314764.1"/>
    <property type="molecule type" value="Genomic_DNA"/>
</dbReference>
<evidence type="ECO:0000256" key="8">
    <source>
        <dbReference type="RuleBase" id="RU000405"/>
    </source>
</evidence>
<accession>A0ABW3Y1Z8</accession>
<evidence type="ECO:0000313" key="11">
    <source>
        <dbReference type="EMBL" id="MFD1314764.1"/>
    </source>
</evidence>
<evidence type="ECO:0000256" key="3">
    <source>
        <dbReference type="ARBA" id="ARBA00022741"/>
    </source>
</evidence>
<evidence type="ECO:0000313" key="12">
    <source>
        <dbReference type="Proteomes" id="UP001597201"/>
    </source>
</evidence>
<dbReference type="Pfam" id="PF00211">
    <property type="entry name" value="Guanylate_cyc"/>
    <property type="match status" value="1"/>
</dbReference>
<dbReference type="RefSeq" id="WP_377176682.1">
    <property type="nucleotide sequence ID" value="NZ_JBHTMY010000002.1"/>
</dbReference>
<dbReference type="InterPro" id="IPR029787">
    <property type="entry name" value="Nucleotide_cyclase"/>
</dbReference>
<dbReference type="CDD" id="cd07302">
    <property type="entry name" value="CHD"/>
    <property type="match status" value="1"/>
</dbReference>
<sequence length="632" mass="72748">MSVKRFFKISVLKTYFLIGFLFLVSIFCFAQEKSKVDSLEILYENGNYKAENRLKILRQLSTEHPDPNKKLVFSNQLIKEAKLNDSTNLLFDGYLHKGYALYQKADFVEALESFITASKIAYEYNQESNLALVNIPIADVYSAMEDHDNAILYYDRALDLYKEELESHEKTNDLFSIAIISYNLGDEYIKYKMPDSALVYLEQSERLFNKINERVYLPFIIGSKGQAYALQNKNEVATANLTIAIDQLKEFEEYEAVSEFLHSLSDIYLKQGKPSEAIDYAEESLLLGKKFGLKDHISKANLKLAQIYEDLGETSKSYRFYKDHIAYRDSVNNLTTVQNLANVRTNFELSKKQIEVDLLEQQKKNQKILTFSIALALLLSSFVLAGLFRRNRYIKRTQKIIEAEKEKSDQLLLNILPGDTAQELKTKGHVKAKKFESVSVLFTDFLSFTHISEDLTPEELVRSVDFYYSKFDEITSKFGLEKIKTLGDSYMCAAGLPFPDNSHAIKIVMAAIEFMQFVENSKQFESEEHTRFDMRIGINSGPVVAGVVGIKKFAFDIWGDTVNVASRMESMSIPGKINISEHTYELIKDKFDCEYRGKIDVKNKGMMKMYFVNYGVPKNIQKKVWTEKEMNK</sequence>
<comment type="subcellular location">
    <subcellularLocation>
        <location evidence="1">Membrane</location>
    </subcellularLocation>
</comment>
<evidence type="ECO:0000256" key="9">
    <source>
        <dbReference type="SAM" id="Phobius"/>
    </source>
</evidence>
<dbReference type="InterPro" id="IPR018297">
    <property type="entry name" value="A/G_cyclase_CS"/>
</dbReference>
<evidence type="ECO:0000256" key="1">
    <source>
        <dbReference type="ARBA" id="ARBA00004370"/>
    </source>
</evidence>
<dbReference type="PANTHER" id="PTHR11920:SF335">
    <property type="entry name" value="GUANYLATE CYCLASE"/>
    <property type="match status" value="1"/>
</dbReference>
<feature type="domain" description="Guanylate cyclase" evidence="10">
    <location>
        <begin position="439"/>
        <end position="569"/>
    </location>
</feature>
<evidence type="ECO:0000256" key="6">
    <source>
        <dbReference type="ARBA" id="ARBA00023239"/>
    </source>
</evidence>